<keyword evidence="5" id="KW-0547">Nucleotide-binding</keyword>
<accession>A0ABZ2QTD1</accession>
<evidence type="ECO:0000256" key="3">
    <source>
        <dbReference type="ARBA" id="ARBA00022475"/>
    </source>
</evidence>
<keyword evidence="3" id="KW-1003">Cell membrane</keyword>
<evidence type="ECO:0000256" key="8">
    <source>
        <dbReference type="ARBA" id="ARBA00022989"/>
    </source>
</evidence>
<sequence>MASRRDELNAYSFARKRTNAAFLKPLPNGSIESAPRPLKAVVPSIVVGVLILVGFGACGIIKPVAPQGWDEVGANLLVGSDSTTRYVVLPNTDSNGQSHKLLHPVLNLASAKLLLNPDKFNVVKVKESELDGKLAHGPAIGIPYAPDRLPTAKDVDKPKYWAVCDRPGSGLKSKPQQAVFVLAGKDKELVDDPKKGKLDLHGALYVEDPNGKRWLVDQYGMAFEFDATLGGKIATAQSPEKTNQDLQRIIFGENAEPQKVTAEFMATLIKSPVPIAMPRIANAGKRTVAMGVPDKFQTIGTVLQTNEGQQKYVVQADGVYKVSNFVAKLLLEGQNAKDMNAGGGALKPENVSTSSITPKPDDAGRAQSYLGKIPNTDIDMPWPTDVVSAENDFKNGSSGGLGSPTGTGVSCSVYKGTNTKLPGEANKLLGHPNGVPNMQTWVGKDFPAKIAPGAGSYVTPGSGLLYRQVSAPSATSGSLFLVTDTGLRYSIPENNDGGNKAGKADQEQGKSQLHLGYKGAHPPLIQKTWSELLSAGPALDVNSAKKPQSS</sequence>
<evidence type="ECO:0000256" key="6">
    <source>
        <dbReference type="ARBA" id="ARBA00022801"/>
    </source>
</evidence>
<proteinExistence type="inferred from homology"/>
<dbReference type="PANTHER" id="PTHR40765:SF2">
    <property type="entry name" value="ESX-2 SECRETION SYSTEM ATPASE ECCB2"/>
    <property type="match status" value="1"/>
</dbReference>
<evidence type="ECO:0000256" key="4">
    <source>
        <dbReference type="ARBA" id="ARBA00022692"/>
    </source>
</evidence>
<evidence type="ECO:0000256" key="2">
    <source>
        <dbReference type="ARBA" id="ARBA00008149"/>
    </source>
</evidence>
<evidence type="ECO:0000313" key="12">
    <source>
        <dbReference type="Proteomes" id="UP001626628"/>
    </source>
</evidence>
<comment type="similarity">
    <text evidence="2">Belongs to the EccB family.</text>
</comment>
<evidence type="ECO:0000256" key="10">
    <source>
        <dbReference type="SAM" id="MobiDB-lite"/>
    </source>
</evidence>
<reference evidence="11 12" key="1">
    <citation type="submission" date="2024-03" db="EMBL/GenBank/DDBJ databases">
        <title>The complete genome of Streptomyces sirii sp.nov.</title>
        <authorList>
            <person name="Zakalyukina Y.V."/>
            <person name="Belik A.R."/>
            <person name="Biryukov M.V."/>
            <person name="Baturina O.A."/>
            <person name="Kabilov M.R."/>
        </authorList>
    </citation>
    <scope>NUCLEOTIDE SEQUENCE [LARGE SCALE GENOMIC DNA]</scope>
    <source>
        <strain evidence="11 12">BP-8</strain>
    </source>
</reference>
<keyword evidence="8" id="KW-1133">Transmembrane helix</keyword>
<dbReference type="Pfam" id="PF05108">
    <property type="entry name" value="T7SS_ESX1_EccB"/>
    <property type="match status" value="1"/>
</dbReference>
<evidence type="ECO:0000256" key="9">
    <source>
        <dbReference type="ARBA" id="ARBA00023136"/>
    </source>
</evidence>
<dbReference type="Gene3D" id="2.40.50.910">
    <property type="entry name" value="Type VII secretion system EccB, repeat 3 domain"/>
    <property type="match status" value="1"/>
</dbReference>
<evidence type="ECO:0000256" key="1">
    <source>
        <dbReference type="ARBA" id="ARBA00004162"/>
    </source>
</evidence>
<evidence type="ECO:0000256" key="7">
    <source>
        <dbReference type="ARBA" id="ARBA00022840"/>
    </source>
</evidence>
<keyword evidence="7" id="KW-0067">ATP-binding</keyword>
<comment type="subcellular location">
    <subcellularLocation>
        <location evidence="1">Cell membrane</location>
        <topology evidence="1">Single-pass membrane protein</topology>
    </subcellularLocation>
</comment>
<keyword evidence="4" id="KW-0812">Transmembrane</keyword>
<feature type="region of interest" description="Disordered" evidence="10">
    <location>
        <begin position="343"/>
        <end position="375"/>
    </location>
</feature>
<dbReference type="Gene3D" id="3.30.2390.20">
    <property type="entry name" value="Type VII secretion system EccB, repeat 1 domain"/>
    <property type="match status" value="1"/>
</dbReference>
<organism evidence="11 12">
    <name type="scientific">Streptomyces sirii</name>
    <dbReference type="NCBI Taxonomy" id="3127701"/>
    <lineage>
        <taxon>Bacteria</taxon>
        <taxon>Bacillati</taxon>
        <taxon>Actinomycetota</taxon>
        <taxon>Actinomycetes</taxon>
        <taxon>Kitasatosporales</taxon>
        <taxon>Streptomycetaceae</taxon>
        <taxon>Streptomyces</taxon>
    </lineage>
</organism>
<name>A0ABZ2QTD1_9ACTN</name>
<dbReference type="InterPro" id="IPR007795">
    <property type="entry name" value="T7SS_EccB"/>
</dbReference>
<dbReference type="InterPro" id="IPR044857">
    <property type="entry name" value="T7SS_EccB_R1"/>
</dbReference>
<keyword evidence="12" id="KW-1185">Reference proteome</keyword>
<keyword evidence="6" id="KW-0378">Hydrolase</keyword>
<dbReference type="RefSeq" id="WP_399150856.1">
    <property type="nucleotide sequence ID" value="NZ_CP147982.1"/>
</dbReference>
<evidence type="ECO:0000313" key="11">
    <source>
        <dbReference type="EMBL" id="WXK79811.1"/>
    </source>
</evidence>
<gene>
    <name evidence="11" type="ORF">WAB15_29545</name>
</gene>
<dbReference type="InterPro" id="IPR042485">
    <property type="entry name" value="T7SS_EccB_R3"/>
</dbReference>
<dbReference type="Proteomes" id="UP001626628">
    <property type="component" value="Chromosome"/>
</dbReference>
<keyword evidence="9" id="KW-0472">Membrane</keyword>
<evidence type="ECO:0000256" key="5">
    <source>
        <dbReference type="ARBA" id="ARBA00022741"/>
    </source>
</evidence>
<feature type="region of interest" description="Disordered" evidence="10">
    <location>
        <begin position="492"/>
        <end position="517"/>
    </location>
</feature>
<protein>
    <submittedName>
        <fullName evidence="11">Type VII secretion protein EccB</fullName>
    </submittedName>
</protein>
<dbReference type="EMBL" id="CP147982">
    <property type="protein sequence ID" value="WXK79811.1"/>
    <property type="molecule type" value="Genomic_DNA"/>
</dbReference>
<dbReference type="PANTHER" id="PTHR40765">
    <property type="entry name" value="ESX-2 SECRETION SYSTEM ATPASE ECCB2"/>
    <property type="match status" value="1"/>
</dbReference>